<evidence type="ECO:0000256" key="5">
    <source>
        <dbReference type="ARBA" id="ARBA00022679"/>
    </source>
</evidence>
<dbReference type="EMBL" id="CAEZYK010000071">
    <property type="protein sequence ID" value="CAB4728956.1"/>
    <property type="molecule type" value="Genomic_DNA"/>
</dbReference>
<dbReference type="NCBIfam" id="NF002325">
    <property type="entry name" value="PRK01278.1"/>
    <property type="match status" value="1"/>
</dbReference>
<dbReference type="HAMAP" id="MF_01107">
    <property type="entry name" value="ArgD_aminotrans_3"/>
    <property type="match status" value="1"/>
</dbReference>
<organism evidence="8">
    <name type="scientific">freshwater metagenome</name>
    <dbReference type="NCBI Taxonomy" id="449393"/>
    <lineage>
        <taxon>unclassified sequences</taxon>
        <taxon>metagenomes</taxon>
        <taxon>ecological metagenomes</taxon>
    </lineage>
</organism>
<dbReference type="GO" id="GO:0030170">
    <property type="term" value="F:pyridoxal phosphate binding"/>
    <property type="evidence" value="ECO:0007669"/>
    <property type="project" value="InterPro"/>
</dbReference>
<evidence type="ECO:0000256" key="4">
    <source>
        <dbReference type="ARBA" id="ARBA00022605"/>
    </source>
</evidence>
<comment type="subcellular location">
    <subcellularLocation>
        <location evidence="2">Mitochondrion</location>
    </subcellularLocation>
</comment>
<keyword evidence="3" id="KW-0032">Aminotransferase</keyword>
<dbReference type="InterPro" id="IPR049704">
    <property type="entry name" value="Aminotrans_3_PPA_site"/>
</dbReference>
<comment type="pathway">
    <text evidence="7">Amino-acid biosynthesis.</text>
</comment>
<dbReference type="Pfam" id="PF00202">
    <property type="entry name" value="Aminotran_3"/>
    <property type="match status" value="1"/>
</dbReference>
<dbReference type="Gene3D" id="3.90.1150.10">
    <property type="entry name" value="Aspartate Aminotransferase, domain 1"/>
    <property type="match status" value="1"/>
</dbReference>
<dbReference type="SUPFAM" id="SSF53383">
    <property type="entry name" value="PLP-dependent transferases"/>
    <property type="match status" value="1"/>
</dbReference>
<evidence type="ECO:0000256" key="6">
    <source>
        <dbReference type="ARBA" id="ARBA00022898"/>
    </source>
</evidence>
<dbReference type="PIRSF" id="PIRSF000521">
    <property type="entry name" value="Transaminase_4ab_Lys_Orn"/>
    <property type="match status" value="1"/>
</dbReference>
<keyword evidence="6" id="KW-0663">Pyridoxal phosphate</keyword>
<dbReference type="InterPro" id="IPR050103">
    <property type="entry name" value="Class-III_PLP-dep_AT"/>
</dbReference>
<evidence type="ECO:0000256" key="3">
    <source>
        <dbReference type="ARBA" id="ARBA00022576"/>
    </source>
</evidence>
<dbReference type="NCBIfam" id="NF002874">
    <property type="entry name" value="PRK03244.1"/>
    <property type="match status" value="1"/>
</dbReference>
<gene>
    <name evidence="8" type="ORF">UFOPK2683_01153</name>
</gene>
<evidence type="ECO:0000256" key="7">
    <source>
        <dbReference type="ARBA" id="ARBA00029440"/>
    </source>
</evidence>
<dbReference type="PANTHER" id="PTHR11986">
    <property type="entry name" value="AMINOTRANSFERASE CLASS III"/>
    <property type="match status" value="1"/>
</dbReference>
<dbReference type="GO" id="GO:0005739">
    <property type="term" value="C:mitochondrion"/>
    <property type="evidence" value="ECO:0007669"/>
    <property type="project" value="UniProtKB-SubCell"/>
</dbReference>
<dbReference type="GO" id="GO:0008483">
    <property type="term" value="F:transaminase activity"/>
    <property type="evidence" value="ECO:0007669"/>
    <property type="project" value="UniProtKB-KW"/>
</dbReference>
<dbReference type="CDD" id="cd00610">
    <property type="entry name" value="OAT_like"/>
    <property type="match status" value="1"/>
</dbReference>
<keyword evidence="5" id="KW-0808">Transferase</keyword>
<dbReference type="InterPro" id="IPR015421">
    <property type="entry name" value="PyrdxlP-dep_Trfase_major"/>
</dbReference>
<reference evidence="8" key="1">
    <citation type="submission" date="2020-05" db="EMBL/GenBank/DDBJ databases">
        <authorList>
            <person name="Chiriac C."/>
            <person name="Salcher M."/>
            <person name="Ghai R."/>
            <person name="Kavagutti S V."/>
        </authorList>
    </citation>
    <scope>NUCLEOTIDE SEQUENCE</scope>
</reference>
<dbReference type="InterPro" id="IPR004636">
    <property type="entry name" value="AcOrn/SuccOrn_fam"/>
</dbReference>
<dbReference type="PANTHER" id="PTHR11986:SF79">
    <property type="entry name" value="ACETYLORNITHINE AMINOTRANSFERASE, MITOCHONDRIAL"/>
    <property type="match status" value="1"/>
</dbReference>
<dbReference type="InterPro" id="IPR015422">
    <property type="entry name" value="PyrdxlP-dep_Trfase_small"/>
</dbReference>
<dbReference type="GO" id="GO:0006526">
    <property type="term" value="P:L-arginine biosynthetic process"/>
    <property type="evidence" value="ECO:0007669"/>
    <property type="project" value="UniProtKB-ARBA"/>
</dbReference>
<keyword evidence="4" id="KW-0028">Amino-acid biosynthesis</keyword>
<evidence type="ECO:0000256" key="1">
    <source>
        <dbReference type="ARBA" id="ARBA00001933"/>
    </source>
</evidence>
<protein>
    <submittedName>
        <fullName evidence="8">Unannotated protein</fullName>
    </submittedName>
</protein>
<sequence length="402" mass="42619">MTHLDELRALDEQYVMQTYKRLPVAFVKGDGVQLWDTEGRRYLDFLSGIAVVSLGHSHPAVARSISEQASMLCHVSNLYYNDIQPRLAAKIDSLIGGGGRLFFSNSGAEAVECAVKLARRYGQSHGGPKRYEIVSAYGSFHGRTLAALAATGQPTKHEAFQPLPSGFRYVEYGDIDALTAVLDQKVAAVLIESIQGEGGVIVPPRGYLEAVRTLCDEREVLLIIDEVQTGLGRTGEWFGFQESGIRPDIVTLAKALGNGMPIGACWARAEVADAFQSGDHGSTFGGQPLAASAAEAVLTTMEELNIPERAKMTGAYLVGLLEALPGVASVRGRGLLLAVELEPGLDAALVATNCLENGLVVNAVTKSALRLAPPLLVSDAECDQAVAIIGKTIAALSSGSEQ</sequence>
<dbReference type="PROSITE" id="PS00600">
    <property type="entry name" value="AA_TRANSFER_CLASS_3"/>
    <property type="match status" value="1"/>
</dbReference>
<dbReference type="NCBIfam" id="TIGR00707">
    <property type="entry name" value="argD"/>
    <property type="match status" value="1"/>
</dbReference>
<dbReference type="Gene3D" id="3.40.640.10">
    <property type="entry name" value="Type I PLP-dependent aspartate aminotransferase-like (Major domain)"/>
    <property type="match status" value="1"/>
</dbReference>
<accession>A0A6J6S2C4</accession>
<comment type="cofactor">
    <cofactor evidence="1">
        <name>pyridoxal 5'-phosphate</name>
        <dbReference type="ChEBI" id="CHEBI:597326"/>
    </cofactor>
</comment>
<proteinExistence type="inferred from homology"/>
<evidence type="ECO:0000256" key="2">
    <source>
        <dbReference type="ARBA" id="ARBA00004173"/>
    </source>
</evidence>
<dbReference type="InterPro" id="IPR015424">
    <property type="entry name" value="PyrdxlP-dep_Trfase"/>
</dbReference>
<dbReference type="FunFam" id="3.40.640.10:FF:000004">
    <property type="entry name" value="Acetylornithine aminotransferase"/>
    <property type="match status" value="1"/>
</dbReference>
<evidence type="ECO:0000313" key="8">
    <source>
        <dbReference type="EMBL" id="CAB4728956.1"/>
    </source>
</evidence>
<dbReference type="InterPro" id="IPR005814">
    <property type="entry name" value="Aminotrans_3"/>
</dbReference>
<dbReference type="AlphaFoldDB" id="A0A6J6S2C4"/>
<dbReference type="GO" id="GO:0042802">
    <property type="term" value="F:identical protein binding"/>
    <property type="evidence" value="ECO:0007669"/>
    <property type="project" value="TreeGrafter"/>
</dbReference>
<name>A0A6J6S2C4_9ZZZZ</name>